<evidence type="ECO:0000313" key="2">
    <source>
        <dbReference type="Proteomes" id="UP001180737"/>
    </source>
</evidence>
<keyword evidence="2" id="KW-1185">Reference proteome</keyword>
<gene>
    <name evidence="1" type="ORF">RM704_30955</name>
</gene>
<protein>
    <submittedName>
        <fullName evidence="1">Uncharacterized protein</fullName>
    </submittedName>
</protein>
<name>A0ABU2Z5H6_9ACTN</name>
<sequence length="165" mass="19007">MPRFRTFWQIADALPDSRLVQARWTPAPDGIRSDHLLLARHAHPTLLWDLDEFCRHLAHSNLYVLQPELATTPPEFRVQYERVDPERLPLRTFGVKISRDRKDYTFCVRADMMSAALVREINTEFLPAQQGALRMKGNAPEAVEPMDPEVLGALSGRHRTVHWAT</sequence>
<dbReference type="EMBL" id="JAVRFJ010000032">
    <property type="protein sequence ID" value="MDT0571826.1"/>
    <property type="molecule type" value="Genomic_DNA"/>
</dbReference>
<comment type="caution">
    <text evidence="1">The sequence shown here is derived from an EMBL/GenBank/DDBJ whole genome shotgun (WGS) entry which is preliminary data.</text>
</comment>
<proteinExistence type="predicted"/>
<dbReference type="Proteomes" id="UP001180737">
    <property type="component" value="Unassembled WGS sequence"/>
</dbReference>
<accession>A0ABU2Z5H6</accession>
<reference evidence="1" key="1">
    <citation type="submission" date="2024-05" db="EMBL/GenBank/DDBJ databases">
        <title>30 novel species of actinomycetes from the DSMZ collection.</title>
        <authorList>
            <person name="Nouioui I."/>
        </authorList>
    </citation>
    <scope>NUCLEOTIDE SEQUENCE</scope>
    <source>
        <strain evidence="1">DSM 3412</strain>
    </source>
</reference>
<organism evidence="1 2">
    <name type="scientific">Streptomyces gottesmaniae</name>
    <dbReference type="NCBI Taxonomy" id="3075518"/>
    <lineage>
        <taxon>Bacteria</taxon>
        <taxon>Bacillati</taxon>
        <taxon>Actinomycetota</taxon>
        <taxon>Actinomycetes</taxon>
        <taxon>Kitasatosporales</taxon>
        <taxon>Streptomycetaceae</taxon>
        <taxon>Streptomyces</taxon>
    </lineage>
</organism>
<dbReference type="RefSeq" id="WP_157856841.1">
    <property type="nucleotide sequence ID" value="NZ_JAVRFJ010000032.1"/>
</dbReference>
<evidence type="ECO:0000313" key="1">
    <source>
        <dbReference type="EMBL" id="MDT0571826.1"/>
    </source>
</evidence>